<name>A0A372LGF8_9BACI</name>
<evidence type="ECO:0000313" key="2">
    <source>
        <dbReference type="Proteomes" id="UP000262939"/>
    </source>
</evidence>
<organism evidence="1 2">
    <name type="scientific">Peribacillus glennii</name>
    <dbReference type="NCBI Taxonomy" id="2303991"/>
    <lineage>
        <taxon>Bacteria</taxon>
        <taxon>Bacillati</taxon>
        <taxon>Bacillota</taxon>
        <taxon>Bacilli</taxon>
        <taxon>Bacillales</taxon>
        <taxon>Bacillaceae</taxon>
        <taxon>Peribacillus</taxon>
    </lineage>
</organism>
<dbReference type="EMBL" id="QVTD01000003">
    <property type="protein sequence ID" value="RFU65385.1"/>
    <property type="molecule type" value="Genomic_DNA"/>
</dbReference>
<dbReference type="InterPro" id="IPR046318">
    <property type="entry name" value="DUF5344"/>
</dbReference>
<accession>A0A372LGF8</accession>
<keyword evidence="2" id="KW-1185">Reference proteome</keyword>
<dbReference type="AlphaFoldDB" id="A0A372LGF8"/>
<proteinExistence type="predicted"/>
<evidence type="ECO:0008006" key="3">
    <source>
        <dbReference type="Google" id="ProtNLM"/>
    </source>
</evidence>
<evidence type="ECO:0000313" key="1">
    <source>
        <dbReference type="EMBL" id="RFU65385.1"/>
    </source>
</evidence>
<dbReference type="Proteomes" id="UP000262939">
    <property type="component" value="Unassembled WGS sequence"/>
</dbReference>
<gene>
    <name evidence="1" type="ORF">D0466_05695</name>
</gene>
<dbReference type="Pfam" id="PF17279">
    <property type="entry name" value="DUF5344"/>
    <property type="match status" value="1"/>
</dbReference>
<reference evidence="1 2" key="1">
    <citation type="submission" date="2018-08" db="EMBL/GenBank/DDBJ databases">
        <title>Bacillus chawlae sp. nov., Bacillus glennii sp. nov., and Bacillus saganii sp. nov. Isolated from the Vehicle Assembly Building at Kennedy Space Center where the Viking Spacecraft were Assembled.</title>
        <authorList>
            <person name="Seuylemezian A."/>
            <person name="Vaishampayan P."/>
        </authorList>
    </citation>
    <scope>NUCLEOTIDE SEQUENCE [LARGE SCALE GENOMIC DNA]</scope>
    <source>
        <strain evidence="1 2">V44-8</strain>
    </source>
</reference>
<protein>
    <recommendedName>
        <fullName evidence="3">YwqI/YxiC family protein</fullName>
    </recommendedName>
</protein>
<comment type="caution">
    <text evidence="1">The sequence shown here is derived from an EMBL/GenBank/DDBJ whole genome shotgun (WGS) entry which is preliminary data.</text>
</comment>
<sequence length="91" mass="10325">MSEIKLRSSDIKAALKEMNSAAEALETSYPSDIASRNQMDIVNRMNEINASMQQALETYKKLLLSNVDSTMKSTEWLEHVDAEVARAIKYR</sequence>